<evidence type="ECO:0000256" key="3">
    <source>
        <dbReference type="ARBA" id="ARBA00022763"/>
    </source>
</evidence>
<gene>
    <name evidence="10" type="ORF">UFOPK1619_00279</name>
</gene>
<dbReference type="InterPro" id="IPR037151">
    <property type="entry name" value="AlkB-like_sf"/>
</dbReference>
<evidence type="ECO:0000256" key="7">
    <source>
        <dbReference type="ARBA" id="ARBA00023004"/>
    </source>
</evidence>
<dbReference type="PANTHER" id="PTHR31212:SF4">
    <property type="entry name" value="ALPHA-KETOGLUTARATE-DEPENDENT DIOXYGENASE ALKB HOMOLOG 3"/>
    <property type="match status" value="1"/>
</dbReference>
<protein>
    <submittedName>
        <fullName evidence="10">Unannotated protein</fullName>
    </submittedName>
</protein>
<dbReference type="FunFam" id="2.60.120.590:FF:000004">
    <property type="entry name" value="DNA oxidative demethylase ALKBH2"/>
    <property type="match status" value="1"/>
</dbReference>
<dbReference type="GO" id="GO:0016705">
    <property type="term" value="F:oxidoreductase activity, acting on paired donors, with incorporation or reduction of molecular oxygen"/>
    <property type="evidence" value="ECO:0007669"/>
    <property type="project" value="UniProtKB-ARBA"/>
</dbReference>
<keyword evidence="8" id="KW-0234">DNA repair</keyword>
<dbReference type="GO" id="GO:0032451">
    <property type="term" value="F:demethylase activity"/>
    <property type="evidence" value="ECO:0007669"/>
    <property type="project" value="UniProtKB-ARBA"/>
</dbReference>
<dbReference type="AlphaFoldDB" id="A0A6J6D7J0"/>
<dbReference type="Pfam" id="PF13532">
    <property type="entry name" value="2OG-FeII_Oxy_2"/>
    <property type="match status" value="1"/>
</dbReference>
<dbReference type="PANTHER" id="PTHR31212">
    <property type="entry name" value="ALPHA-KETOGLUTARATE-DEPENDENT DIOXYGENASE ALKB HOMOLOG 3"/>
    <property type="match status" value="1"/>
</dbReference>
<name>A0A6J6D7J0_9ZZZZ</name>
<evidence type="ECO:0000256" key="5">
    <source>
        <dbReference type="ARBA" id="ARBA00022964"/>
    </source>
</evidence>
<dbReference type="GO" id="GO:0140097">
    <property type="term" value="F:catalytic activity, acting on DNA"/>
    <property type="evidence" value="ECO:0007669"/>
    <property type="project" value="UniProtKB-ARBA"/>
</dbReference>
<accession>A0A6J6D7J0</accession>
<comment type="cofactor">
    <cofactor evidence="1">
        <name>Fe(2+)</name>
        <dbReference type="ChEBI" id="CHEBI:29033"/>
    </cofactor>
</comment>
<keyword evidence="3" id="KW-0227">DNA damage</keyword>
<evidence type="ECO:0000256" key="1">
    <source>
        <dbReference type="ARBA" id="ARBA00001954"/>
    </source>
</evidence>
<proteinExistence type="predicted"/>
<feature type="domain" description="Fe2OG dioxygenase" evidence="9">
    <location>
        <begin position="103"/>
        <end position="200"/>
    </location>
</feature>
<dbReference type="InterPro" id="IPR005123">
    <property type="entry name" value="Oxoglu/Fe-dep_dioxygenase_dom"/>
</dbReference>
<dbReference type="GO" id="GO:0006307">
    <property type="term" value="P:DNA alkylation repair"/>
    <property type="evidence" value="ECO:0007669"/>
    <property type="project" value="InterPro"/>
</dbReference>
<evidence type="ECO:0000259" key="9">
    <source>
        <dbReference type="PROSITE" id="PS51471"/>
    </source>
</evidence>
<dbReference type="EMBL" id="CAEZTI010000033">
    <property type="protein sequence ID" value="CAB4559314.1"/>
    <property type="molecule type" value="Genomic_DNA"/>
</dbReference>
<organism evidence="10">
    <name type="scientific">freshwater metagenome</name>
    <dbReference type="NCBI Taxonomy" id="449393"/>
    <lineage>
        <taxon>unclassified sequences</taxon>
        <taxon>metagenomes</taxon>
        <taxon>ecological metagenomes</taxon>
    </lineage>
</organism>
<dbReference type="GO" id="GO:0016787">
    <property type="term" value="F:hydrolase activity"/>
    <property type="evidence" value="ECO:0007669"/>
    <property type="project" value="UniProtKB-ARBA"/>
</dbReference>
<reference evidence="10" key="1">
    <citation type="submission" date="2020-05" db="EMBL/GenBank/DDBJ databases">
        <authorList>
            <person name="Chiriac C."/>
            <person name="Salcher M."/>
            <person name="Ghai R."/>
            <person name="Kavagutti S V."/>
        </authorList>
    </citation>
    <scope>NUCLEOTIDE SEQUENCE</scope>
</reference>
<evidence type="ECO:0000256" key="6">
    <source>
        <dbReference type="ARBA" id="ARBA00023002"/>
    </source>
</evidence>
<dbReference type="GO" id="GO:0005739">
    <property type="term" value="C:mitochondrion"/>
    <property type="evidence" value="ECO:0007669"/>
    <property type="project" value="TreeGrafter"/>
</dbReference>
<keyword evidence="2" id="KW-0479">Metal-binding</keyword>
<keyword evidence="5" id="KW-0223">Dioxygenase</keyword>
<keyword evidence="7" id="KW-0408">Iron</keyword>
<keyword evidence="6" id="KW-0560">Oxidoreductase</keyword>
<evidence type="ECO:0000313" key="10">
    <source>
        <dbReference type="EMBL" id="CAB4559314.1"/>
    </source>
</evidence>
<dbReference type="GO" id="GO:0051213">
    <property type="term" value="F:dioxygenase activity"/>
    <property type="evidence" value="ECO:0007669"/>
    <property type="project" value="UniProtKB-KW"/>
</dbReference>
<evidence type="ECO:0000256" key="4">
    <source>
        <dbReference type="ARBA" id="ARBA00022842"/>
    </source>
</evidence>
<dbReference type="PROSITE" id="PS51471">
    <property type="entry name" value="FE2OG_OXY"/>
    <property type="match status" value="1"/>
</dbReference>
<evidence type="ECO:0000256" key="8">
    <source>
        <dbReference type="ARBA" id="ARBA00023204"/>
    </source>
</evidence>
<dbReference type="GO" id="GO:0005654">
    <property type="term" value="C:nucleoplasm"/>
    <property type="evidence" value="ECO:0007669"/>
    <property type="project" value="TreeGrafter"/>
</dbReference>
<evidence type="ECO:0000256" key="2">
    <source>
        <dbReference type="ARBA" id="ARBA00022723"/>
    </source>
</evidence>
<dbReference type="GO" id="GO:0046872">
    <property type="term" value="F:metal ion binding"/>
    <property type="evidence" value="ECO:0007669"/>
    <property type="project" value="UniProtKB-KW"/>
</dbReference>
<dbReference type="InterPro" id="IPR032854">
    <property type="entry name" value="ALKBH3"/>
</dbReference>
<dbReference type="Gene3D" id="2.60.120.590">
    <property type="entry name" value="Alpha-ketoglutarate-dependent dioxygenase AlkB-like"/>
    <property type="match status" value="1"/>
</dbReference>
<sequence>MPNQQSIPFGGELLPTDGSAVLIPGFLSAEASDAILHELLTTEPWESQSLHMYGKMVSEPRLSTWHAEPHVTYTYSGALRTPIPWTPTLLALREACEQQTAHTFNGLLVNQYRNGNDHLGWHADNELSNGPEPLIASLSFGAERRFDLRHRETNQIVSTQLPHGSLLVMSGLSQKCWLHRVAKEPIITQPRVNLTFRHLVDVD</sequence>
<keyword evidence="4" id="KW-0460">Magnesium</keyword>
<dbReference type="SUPFAM" id="SSF51197">
    <property type="entry name" value="Clavaminate synthase-like"/>
    <property type="match status" value="1"/>
</dbReference>
<dbReference type="InterPro" id="IPR027450">
    <property type="entry name" value="AlkB-like"/>
</dbReference>